<dbReference type="AlphaFoldDB" id="A0A5N0VJI8"/>
<gene>
    <name evidence="3" type="ORF">FPZ12_002090</name>
</gene>
<dbReference type="InterPro" id="IPR016035">
    <property type="entry name" value="Acyl_Trfase/lysoPLipase"/>
</dbReference>
<dbReference type="Gene3D" id="3.40.1090.10">
    <property type="entry name" value="Cytosolic phospholipase A2 catalytic domain"/>
    <property type="match status" value="1"/>
</dbReference>
<evidence type="ECO:0000313" key="3">
    <source>
        <dbReference type="EMBL" id="KAA9166375.1"/>
    </source>
</evidence>
<organism evidence="3 4">
    <name type="scientific">Amycolatopsis acidicola</name>
    <dbReference type="NCBI Taxonomy" id="2596893"/>
    <lineage>
        <taxon>Bacteria</taxon>
        <taxon>Bacillati</taxon>
        <taxon>Actinomycetota</taxon>
        <taxon>Actinomycetes</taxon>
        <taxon>Pseudonocardiales</taxon>
        <taxon>Pseudonocardiaceae</taxon>
        <taxon>Amycolatopsis</taxon>
    </lineage>
</organism>
<evidence type="ECO:0000256" key="2">
    <source>
        <dbReference type="SAM" id="Phobius"/>
    </source>
</evidence>
<dbReference type="PANTHER" id="PTHR10728:SF40">
    <property type="entry name" value="PATATIN FAMILY PROTEIN"/>
    <property type="match status" value="1"/>
</dbReference>
<dbReference type="GO" id="GO:0005829">
    <property type="term" value="C:cytosol"/>
    <property type="evidence" value="ECO:0007669"/>
    <property type="project" value="TreeGrafter"/>
</dbReference>
<evidence type="ECO:0000313" key="4">
    <source>
        <dbReference type="Proteomes" id="UP000319769"/>
    </source>
</evidence>
<dbReference type="GO" id="GO:0046475">
    <property type="term" value="P:glycerophospholipid catabolic process"/>
    <property type="evidence" value="ECO:0007669"/>
    <property type="project" value="TreeGrafter"/>
</dbReference>
<feature type="transmembrane region" description="Helical" evidence="2">
    <location>
        <begin position="105"/>
        <end position="124"/>
    </location>
</feature>
<dbReference type="Proteomes" id="UP000319769">
    <property type="component" value="Unassembled WGS sequence"/>
</dbReference>
<name>A0A5N0VJI8_9PSEU</name>
<dbReference type="OrthoDB" id="100544at2"/>
<feature type="transmembrane region" description="Helical" evidence="2">
    <location>
        <begin position="20"/>
        <end position="41"/>
    </location>
</feature>
<keyword evidence="2" id="KW-0472">Membrane</keyword>
<feature type="transmembrane region" description="Helical" evidence="2">
    <location>
        <begin position="70"/>
        <end position="93"/>
    </location>
</feature>
<keyword evidence="4" id="KW-1185">Reference proteome</keyword>
<dbReference type="GO" id="GO:0004623">
    <property type="term" value="F:phospholipase A2 activity"/>
    <property type="evidence" value="ECO:0007669"/>
    <property type="project" value="TreeGrafter"/>
</dbReference>
<protein>
    <recommendedName>
        <fullName evidence="5">PNPLA domain-containing protein</fullName>
    </recommendedName>
</protein>
<keyword evidence="2" id="KW-0812">Transmembrane</keyword>
<accession>A0A5N0VJI8</accession>
<feature type="transmembrane region" description="Helical" evidence="2">
    <location>
        <begin position="483"/>
        <end position="505"/>
    </location>
</feature>
<dbReference type="SUPFAM" id="SSF52151">
    <property type="entry name" value="FabD/lysophospholipase-like"/>
    <property type="match status" value="2"/>
</dbReference>
<feature type="transmembrane region" description="Helical" evidence="2">
    <location>
        <begin position="130"/>
        <end position="154"/>
    </location>
</feature>
<reference evidence="3" key="1">
    <citation type="submission" date="2019-09" db="EMBL/GenBank/DDBJ databases">
        <authorList>
            <person name="Teo W.F.A."/>
            <person name="Duangmal K."/>
        </authorList>
    </citation>
    <scope>NUCLEOTIDE SEQUENCE [LARGE SCALE GENOMIC DNA]</scope>
    <source>
        <strain evidence="3">K81G1</strain>
    </source>
</reference>
<dbReference type="RefSeq" id="WP_150980168.1">
    <property type="nucleotide sequence ID" value="NZ_VMNW02000002.1"/>
</dbReference>
<feature type="transmembrane region" description="Helical" evidence="2">
    <location>
        <begin position="511"/>
        <end position="530"/>
    </location>
</feature>
<keyword evidence="2" id="KW-1133">Transmembrane helix</keyword>
<comment type="caution">
    <text evidence="3">The sequence shown here is derived from an EMBL/GenBank/DDBJ whole genome shotgun (WGS) entry which is preliminary data.</text>
</comment>
<feature type="transmembrane region" description="Helical" evidence="2">
    <location>
        <begin position="404"/>
        <end position="426"/>
    </location>
</feature>
<feature type="transmembrane region" description="Helical" evidence="2">
    <location>
        <begin position="363"/>
        <end position="383"/>
    </location>
</feature>
<feature type="transmembrane region" description="Helical" evidence="2">
    <location>
        <begin position="321"/>
        <end position="343"/>
    </location>
</feature>
<proteinExistence type="predicted"/>
<evidence type="ECO:0008006" key="5">
    <source>
        <dbReference type="Google" id="ProtNLM"/>
    </source>
</evidence>
<dbReference type="PANTHER" id="PTHR10728">
    <property type="entry name" value="CYTOSOLIC PHOSPHOLIPASE A2"/>
    <property type="match status" value="1"/>
</dbReference>
<sequence length="919" mass="97749">MNAFQVLLRPAEHRPPWWGALLTTVAAVVLAAAGGVLYTLYAPGLDIIGIELGTVRPLPAGTDTALAWDFVLVAGYGSALLLGTTAAVWVAWLPRAEEFARFARISALVAIVADVLENVLLLSGDVVRDAAVGAAAVKFCALLPAALVALYGVLETWWRLLRECWSRKRDVAIAAGDGVAASPLESPDFPVKAADRLHAGTRWRRGYQVPDAVPGTEGFCFSGGGIRAASVALGVAQAMRTQLRNARYLVSVSGGGYTSGALQQALTTEPPEPGPGKVLRDPASVFAHGGVEEDHVRRHVSYLADSPAQTLTAFAILGRGLLLSLAVLFGPAIVLGAVVGWLYQRVPITPVPPSIPDFPAIRPGALGGLGAVVVLALLFSLVGRGITTKTSRLPLLLRRWANRLTVLAVIVGAVVVVLPVLAWLAWRLPTTDTGVRVGSSACAVLLTYASTIASIAWRSRATLGKSGVDGVTAAVPGSLLQRILVIVSTTVLALAWLLLFVVLIGDGGTATALWTALGGAVVVLIVGGLFDETSLSLHPFYRERLASTFAVRRVQREGGEIAVPYPSTERTTLSRYGRRPQGFPEVIFAAAANLTGEGRTPPGLNCVSYTMSADWVGGPDVGWVRTGRLESVVPKRFQRDLTVQGAVAISGAAFASAMGRSARWFQVLLAVSGARLGAWLPNPGFVLSAPPERDDTCWAYPRMPSARRLPYLWREVLGLHAHSDRLLHVTDGGHYDNLGLVELLRRRCKVIYSVDASVDEPPTAVTLAQALALAQQELGVRVELDEPWQSEPGSGEALAPANPLSALNPRLVASPVITGTIHYPPESGLPEGSRTGKLIVAKALLWRDLPYPVLSYAAHNPEFPHDSTGDQFFDDGKFSAYTELGRTLGAAVLARQPSEEEPAPQQQQRTLLARAFRPR</sequence>
<feature type="region of interest" description="Disordered" evidence="1">
    <location>
        <begin position="895"/>
        <end position="919"/>
    </location>
</feature>
<dbReference type="EMBL" id="VMNW02000002">
    <property type="protein sequence ID" value="KAA9166375.1"/>
    <property type="molecule type" value="Genomic_DNA"/>
</dbReference>
<evidence type="ECO:0000256" key="1">
    <source>
        <dbReference type="SAM" id="MobiDB-lite"/>
    </source>
</evidence>